<sequence length="87" mass="10021">MIEEGTELQLKIDSSEFSLLSPREVMEEIKGFLESIEVKGTVFRSNHASNYINLGGILSEDKDKILKEIDYILLNGNYYKDERHRGL</sequence>
<protein>
    <submittedName>
        <fullName evidence="1">Uncharacterized protein</fullName>
    </submittedName>
</protein>
<dbReference type="EMBL" id="VSSQ01137017">
    <property type="protein sequence ID" value="MPN60999.1"/>
    <property type="molecule type" value="Genomic_DNA"/>
</dbReference>
<gene>
    <name evidence="1" type="ORF">SDC9_208733</name>
</gene>
<dbReference type="AlphaFoldDB" id="A0A645JEA1"/>
<reference evidence="1" key="1">
    <citation type="submission" date="2019-08" db="EMBL/GenBank/DDBJ databases">
        <authorList>
            <person name="Kucharzyk K."/>
            <person name="Murdoch R.W."/>
            <person name="Higgins S."/>
            <person name="Loffler F."/>
        </authorList>
    </citation>
    <scope>NUCLEOTIDE SEQUENCE</scope>
</reference>
<evidence type="ECO:0000313" key="1">
    <source>
        <dbReference type="EMBL" id="MPN60999.1"/>
    </source>
</evidence>
<organism evidence="1">
    <name type="scientific">bioreactor metagenome</name>
    <dbReference type="NCBI Taxonomy" id="1076179"/>
    <lineage>
        <taxon>unclassified sequences</taxon>
        <taxon>metagenomes</taxon>
        <taxon>ecological metagenomes</taxon>
    </lineage>
</organism>
<proteinExistence type="predicted"/>
<name>A0A645JEA1_9ZZZZ</name>
<comment type="caution">
    <text evidence="1">The sequence shown here is derived from an EMBL/GenBank/DDBJ whole genome shotgun (WGS) entry which is preliminary data.</text>
</comment>
<accession>A0A645JEA1</accession>